<feature type="transmembrane region" description="Helical" evidence="1">
    <location>
        <begin position="36"/>
        <end position="54"/>
    </location>
</feature>
<keyword evidence="1" id="KW-0472">Membrane</keyword>
<sequence>MDLRRNRLKQLDMLGAIGAGVLGAGVALLFKEWLFPYAVPAVLIGIAVHGWAMYAKHRLEIQSNVMQAMWEKVTYRGCWLMVLALIGYITLQLFV</sequence>
<accession>A0A4R3HPG5</accession>
<gene>
    <name evidence="2" type="ORF">EDC30_11829</name>
</gene>
<organism evidence="2 3">
    <name type="scientific">Paucimonas lemoignei</name>
    <name type="common">Pseudomonas lemoignei</name>
    <dbReference type="NCBI Taxonomy" id="29443"/>
    <lineage>
        <taxon>Bacteria</taxon>
        <taxon>Pseudomonadati</taxon>
        <taxon>Pseudomonadota</taxon>
        <taxon>Betaproteobacteria</taxon>
        <taxon>Burkholderiales</taxon>
        <taxon>Burkholderiaceae</taxon>
        <taxon>Paucimonas</taxon>
    </lineage>
</organism>
<evidence type="ECO:0000256" key="1">
    <source>
        <dbReference type="SAM" id="Phobius"/>
    </source>
</evidence>
<comment type="caution">
    <text evidence="2">The sequence shown here is derived from an EMBL/GenBank/DDBJ whole genome shotgun (WGS) entry which is preliminary data.</text>
</comment>
<proteinExistence type="predicted"/>
<dbReference type="EMBL" id="SLZQ01000018">
    <property type="protein sequence ID" value="TCS33088.1"/>
    <property type="molecule type" value="Genomic_DNA"/>
</dbReference>
<dbReference type="Proteomes" id="UP000295382">
    <property type="component" value="Unassembled WGS sequence"/>
</dbReference>
<feature type="transmembrane region" description="Helical" evidence="1">
    <location>
        <begin position="75"/>
        <end position="94"/>
    </location>
</feature>
<evidence type="ECO:0000313" key="3">
    <source>
        <dbReference type="Proteomes" id="UP000295382"/>
    </source>
</evidence>
<evidence type="ECO:0000313" key="2">
    <source>
        <dbReference type="EMBL" id="TCS33088.1"/>
    </source>
</evidence>
<name>A0A4R3HPG5_PAULE</name>
<keyword evidence="1" id="KW-1133">Transmembrane helix</keyword>
<keyword evidence="3" id="KW-1185">Reference proteome</keyword>
<dbReference type="OrthoDB" id="8906974at2"/>
<protein>
    <submittedName>
        <fullName evidence="2">Uncharacterized protein</fullName>
    </submittedName>
</protein>
<dbReference type="RefSeq" id="WP_132260297.1">
    <property type="nucleotide sequence ID" value="NZ_SLZQ01000018.1"/>
</dbReference>
<dbReference type="AlphaFoldDB" id="A0A4R3HPG5"/>
<keyword evidence="1" id="KW-0812">Transmembrane</keyword>
<feature type="transmembrane region" description="Helical" evidence="1">
    <location>
        <begin position="12"/>
        <end position="30"/>
    </location>
</feature>
<reference evidence="2 3" key="1">
    <citation type="submission" date="2019-03" db="EMBL/GenBank/DDBJ databases">
        <title>Genomic Encyclopedia of Type Strains, Phase IV (KMG-IV): sequencing the most valuable type-strain genomes for metagenomic binning, comparative biology and taxonomic classification.</title>
        <authorList>
            <person name="Goeker M."/>
        </authorList>
    </citation>
    <scope>NUCLEOTIDE SEQUENCE [LARGE SCALE GENOMIC DNA]</scope>
    <source>
        <strain evidence="2 3">DSM 7445</strain>
    </source>
</reference>